<evidence type="ECO:0000313" key="1">
    <source>
        <dbReference type="EMBL" id="GAA5798410.1"/>
    </source>
</evidence>
<reference evidence="1 2" key="1">
    <citation type="submission" date="2024-04" db="EMBL/GenBank/DDBJ databases">
        <title>genome sequences of Mucor flavus KT1a and Helicostylum pulchrum KT1b strains isolation_sourced from the surface of a dry-aged beef.</title>
        <authorList>
            <person name="Toyotome T."/>
            <person name="Hosono M."/>
            <person name="Torimaru M."/>
            <person name="Fukuda K."/>
            <person name="Mikami N."/>
        </authorList>
    </citation>
    <scope>NUCLEOTIDE SEQUENCE [LARGE SCALE GENOMIC DNA]</scope>
    <source>
        <strain evidence="1 2">KT1b</strain>
    </source>
</reference>
<accession>A0ABP9XVR6</accession>
<keyword evidence="2" id="KW-1185">Reference proteome</keyword>
<gene>
    <name evidence="1" type="ORF">HPULCUR_003813</name>
</gene>
<dbReference type="Proteomes" id="UP001476247">
    <property type="component" value="Unassembled WGS sequence"/>
</dbReference>
<sequence>MEDFEGLVTDDNTNAAMDAPDVGEWLNFLDLNTLGEEIVIDESDSNTRWDLTKEIKADAWEFETRSNQIAIDKKRNLVIIKRMAVNIIKLCHQQITMPNCEAEYARYLHLRGFYISNITGKSRKAGRTMALKSMVRRMDPYENYAERNV</sequence>
<organism evidence="1 2">
    <name type="scientific">Helicostylum pulchrum</name>
    <dbReference type="NCBI Taxonomy" id="562976"/>
    <lineage>
        <taxon>Eukaryota</taxon>
        <taxon>Fungi</taxon>
        <taxon>Fungi incertae sedis</taxon>
        <taxon>Mucoromycota</taxon>
        <taxon>Mucoromycotina</taxon>
        <taxon>Mucoromycetes</taxon>
        <taxon>Mucorales</taxon>
        <taxon>Mucorineae</taxon>
        <taxon>Mucoraceae</taxon>
        <taxon>Helicostylum</taxon>
    </lineage>
</organism>
<protein>
    <submittedName>
        <fullName evidence="1">Uncharacterized protein</fullName>
    </submittedName>
</protein>
<proteinExistence type="predicted"/>
<name>A0ABP9XVR6_9FUNG</name>
<comment type="caution">
    <text evidence="1">The sequence shown here is derived from an EMBL/GenBank/DDBJ whole genome shotgun (WGS) entry which is preliminary data.</text>
</comment>
<dbReference type="EMBL" id="BAABUJ010000010">
    <property type="protein sequence ID" value="GAA5798410.1"/>
    <property type="molecule type" value="Genomic_DNA"/>
</dbReference>
<evidence type="ECO:0000313" key="2">
    <source>
        <dbReference type="Proteomes" id="UP001476247"/>
    </source>
</evidence>